<evidence type="ECO:0000256" key="2">
    <source>
        <dbReference type="ARBA" id="ARBA00022748"/>
    </source>
</evidence>
<reference evidence="6 7" key="1">
    <citation type="submission" date="2017-08" db="EMBL/GenBank/DDBJ databases">
        <title>Complete genome sequence of Mucilaginibacter sp. strain BJC16-A31.</title>
        <authorList>
            <consortium name="Henan University of Science and Technology"/>
            <person name="You X."/>
        </authorList>
    </citation>
    <scope>NUCLEOTIDE SEQUENCE [LARGE SCALE GENOMIC DNA]</scope>
    <source>
        <strain evidence="6 7">BJC16-A31</strain>
    </source>
</reference>
<dbReference type="PANTHER" id="PTHR42852:SF6">
    <property type="entry name" value="THIOL:DISULFIDE INTERCHANGE PROTEIN DSBE"/>
    <property type="match status" value="1"/>
</dbReference>
<dbReference type="InterPro" id="IPR050553">
    <property type="entry name" value="Thioredoxin_ResA/DsbE_sf"/>
</dbReference>
<evidence type="ECO:0000313" key="6">
    <source>
        <dbReference type="EMBL" id="ASU32100.1"/>
    </source>
</evidence>
<keyword evidence="7" id="KW-1185">Reference proteome</keyword>
<sequence>MLLPFITMAQTQETFLLRSKIGNLNAPARAYLIYKLGANQVIDSAIIADGKFDFSGQLLNPSAAVLVVDHKGVGFEKLDSTADILNLYLDKGEFALSSADSVSKAQITGSKINEDDKRLKALLDPIKVKAQKLAAEKKTVAAPQQNSPEFRSALQAKYKALQAEQKVVIKKFIQGNPDSYLSLLALYSVDGPSPDPFELDTLFNSLADNIKNTEAAKIFKTSLETLKHTAPGTMAPDFTQNDVNGVPVKLSSFRGKYVLIDFWASWCGPCREENPNVVRVYNKYKEKNFTIIGVSLDKQSGRADWLSAIKSDGLNWTQVSDLKFWNNQAAALYYVSSIPANFLIDPNGKIIAKDLRGDDLDNKLKEVLPK</sequence>
<dbReference type="InterPro" id="IPR025380">
    <property type="entry name" value="DUF4369"/>
</dbReference>
<dbReference type="GO" id="GO:0017004">
    <property type="term" value="P:cytochrome complex assembly"/>
    <property type="evidence" value="ECO:0007669"/>
    <property type="project" value="UniProtKB-KW"/>
</dbReference>
<evidence type="ECO:0000256" key="1">
    <source>
        <dbReference type="ARBA" id="ARBA00004196"/>
    </source>
</evidence>
<feature type="domain" description="Thioredoxin" evidence="5">
    <location>
        <begin position="229"/>
        <end position="370"/>
    </location>
</feature>
<dbReference type="InterPro" id="IPR017937">
    <property type="entry name" value="Thioredoxin_CS"/>
</dbReference>
<dbReference type="KEGG" id="muc:MuYL_0197"/>
<protein>
    <recommendedName>
        <fullName evidence="5">Thioredoxin domain-containing protein</fullName>
    </recommendedName>
</protein>
<dbReference type="Pfam" id="PF14289">
    <property type="entry name" value="DUF4369"/>
    <property type="match status" value="1"/>
</dbReference>
<keyword evidence="4" id="KW-0676">Redox-active center</keyword>
<dbReference type="AlphaFoldDB" id="A0A223NQR7"/>
<organism evidence="6 7">
    <name type="scientific">Mucilaginibacter xinganensis</name>
    <dbReference type="NCBI Taxonomy" id="1234841"/>
    <lineage>
        <taxon>Bacteria</taxon>
        <taxon>Pseudomonadati</taxon>
        <taxon>Bacteroidota</taxon>
        <taxon>Sphingobacteriia</taxon>
        <taxon>Sphingobacteriales</taxon>
        <taxon>Sphingobacteriaceae</taxon>
        <taxon>Mucilaginibacter</taxon>
    </lineage>
</organism>
<dbReference type="PANTHER" id="PTHR42852">
    <property type="entry name" value="THIOL:DISULFIDE INTERCHANGE PROTEIN DSBE"/>
    <property type="match status" value="1"/>
</dbReference>
<evidence type="ECO:0000256" key="3">
    <source>
        <dbReference type="ARBA" id="ARBA00023157"/>
    </source>
</evidence>
<dbReference type="Pfam" id="PF00578">
    <property type="entry name" value="AhpC-TSA"/>
    <property type="match status" value="1"/>
</dbReference>
<dbReference type="InterPro" id="IPR036249">
    <property type="entry name" value="Thioredoxin-like_sf"/>
</dbReference>
<dbReference type="GO" id="GO:0016209">
    <property type="term" value="F:antioxidant activity"/>
    <property type="evidence" value="ECO:0007669"/>
    <property type="project" value="InterPro"/>
</dbReference>
<keyword evidence="3" id="KW-1015">Disulfide bond</keyword>
<dbReference type="SUPFAM" id="SSF52833">
    <property type="entry name" value="Thioredoxin-like"/>
    <property type="match status" value="1"/>
</dbReference>
<dbReference type="CDD" id="cd02966">
    <property type="entry name" value="TlpA_like_family"/>
    <property type="match status" value="1"/>
</dbReference>
<dbReference type="PROSITE" id="PS00194">
    <property type="entry name" value="THIOREDOXIN_1"/>
    <property type="match status" value="1"/>
</dbReference>
<dbReference type="Gene3D" id="3.40.30.10">
    <property type="entry name" value="Glutaredoxin"/>
    <property type="match status" value="1"/>
</dbReference>
<comment type="subcellular location">
    <subcellularLocation>
        <location evidence="1">Cell envelope</location>
    </subcellularLocation>
</comment>
<name>A0A223NQR7_9SPHI</name>
<dbReference type="Proteomes" id="UP000215002">
    <property type="component" value="Chromosome"/>
</dbReference>
<evidence type="ECO:0000259" key="5">
    <source>
        <dbReference type="PROSITE" id="PS51352"/>
    </source>
</evidence>
<keyword evidence="2" id="KW-0201">Cytochrome c-type biogenesis</keyword>
<evidence type="ECO:0000256" key="4">
    <source>
        <dbReference type="ARBA" id="ARBA00023284"/>
    </source>
</evidence>
<dbReference type="PROSITE" id="PS51352">
    <property type="entry name" value="THIOREDOXIN_2"/>
    <property type="match status" value="1"/>
</dbReference>
<dbReference type="InterPro" id="IPR013766">
    <property type="entry name" value="Thioredoxin_domain"/>
</dbReference>
<dbReference type="GO" id="GO:0030313">
    <property type="term" value="C:cell envelope"/>
    <property type="evidence" value="ECO:0007669"/>
    <property type="project" value="UniProtKB-SubCell"/>
</dbReference>
<proteinExistence type="predicted"/>
<accession>A0A223NQR7</accession>
<dbReference type="GO" id="GO:0016491">
    <property type="term" value="F:oxidoreductase activity"/>
    <property type="evidence" value="ECO:0007669"/>
    <property type="project" value="InterPro"/>
</dbReference>
<evidence type="ECO:0000313" key="7">
    <source>
        <dbReference type="Proteomes" id="UP000215002"/>
    </source>
</evidence>
<dbReference type="InterPro" id="IPR000866">
    <property type="entry name" value="AhpC/TSA"/>
</dbReference>
<dbReference type="EMBL" id="CP022743">
    <property type="protein sequence ID" value="ASU32100.1"/>
    <property type="molecule type" value="Genomic_DNA"/>
</dbReference>
<gene>
    <name evidence="6" type="ORF">MuYL_0197</name>
</gene>